<dbReference type="InterPro" id="IPR029057">
    <property type="entry name" value="PRTase-like"/>
</dbReference>
<dbReference type="Proteomes" id="UP001205185">
    <property type="component" value="Unassembled WGS sequence"/>
</dbReference>
<reference evidence="2 3" key="1">
    <citation type="submission" date="2022-06" db="EMBL/GenBank/DDBJ databases">
        <title>Genomic Encyclopedia of Archaeal and Bacterial Type Strains, Phase II (KMG-II): from individual species to whole genera.</title>
        <authorList>
            <person name="Goeker M."/>
        </authorList>
    </citation>
    <scope>NUCLEOTIDE SEQUENCE [LARGE SCALE GENOMIC DNA]</scope>
    <source>
        <strain evidence="2 3">DSM 44255</strain>
    </source>
</reference>
<dbReference type="Pfam" id="PF00156">
    <property type="entry name" value="Pribosyltran"/>
    <property type="match status" value="1"/>
</dbReference>
<dbReference type="CDD" id="cd06223">
    <property type="entry name" value="PRTases_typeI"/>
    <property type="match status" value="1"/>
</dbReference>
<evidence type="ECO:0000313" key="2">
    <source>
        <dbReference type="EMBL" id="MCP2268512.1"/>
    </source>
</evidence>
<proteinExistence type="predicted"/>
<keyword evidence="2" id="KW-0808">Transferase</keyword>
<organism evidence="2 3">
    <name type="scientific">Actinokineospora diospyrosa</name>
    <dbReference type="NCBI Taxonomy" id="103728"/>
    <lineage>
        <taxon>Bacteria</taxon>
        <taxon>Bacillati</taxon>
        <taxon>Actinomycetota</taxon>
        <taxon>Actinomycetes</taxon>
        <taxon>Pseudonocardiales</taxon>
        <taxon>Pseudonocardiaceae</taxon>
        <taxon>Actinokineospora</taxon>
    </lineage>
</organism>
<dbReference type="InterPro" id="IPR000836">
    <property type="entry name" value="PRTase_dom"/>
</dbReference>
<evidence type="ECO:0000259" key="1">
    <source>
        <dbReference type="Pfam" id="PF00156"/>
    </source>
</evidence>
<sequence length="214" mass="22261">MHYADRAHAGQVLGAQLEHLRDRDPVVLGLPRGGVPVAAEVAALLGAELDVVLVGKVGAPGATELAVGAVGEGRHGADWVEVRAEPVLALLELSWSDVADTVAEVKAELADRSRRLRGGTEPRSLRGRTAVVVDDGVATGSTVEAAVRVVRDLGAEQVVLAVPVAPAAVLDRLTEIADDVVCPLAPADLSSVGRWYADFTQVDDAEVRGLLARP</sequence>
<dbReference type="EMBL" id="JAMTCO010000002">
    <property type="protein sequence ID" value="MCP2268512.1"/>
    <property type="molecule type" value="Genomic_DNA"/>
</dbReference>
<dbReference type="Gene3D" id="3.40.50.2020">
    <property type="match status" value="1"/>
</dbReference>
<dbReference type="SUPFAM" id="SSF53271">
    <property type="entry name" value="PRTase-like"/>
    <property type="match status" value="1"/>
</dbReference>
<dbReference type="GO" id="GO:0016740">
    <property type="term" value="F:transferase activity"/>
    <property type="evidence" value="ECO:0007669"/>
    <property type="project" value="UniProtKB-KW"/>
</dbReference>
<name>A0ABT1I7B5_9PSEU</name>
<dbReference type="RefSeq" id="WP_253885396.1">
    <property type="nucleotide sequence ID" value="NZ_BAAAVB010000006.1"/>
</dbReference>
<evidence type="ECO:0000313" key="3">
    <source>
        <dbReference type="Proteomes" id="UP001205185"/>
    </source>
</evidence>
<protein>
    <submittedName>
        <fullName evidence="2">Phosphoribosyl transferase</fullName>
    </submittedName>
</protein>
<dbReference type="Gene3D" id="3.30.1310.20">
    <property type="entry name" value="PRTase-like"/>
    <property type="match status" value="1"/>
</dbReference>
<comment type="caution">
    <text evidence="2">The sequence shown here is derived from an EMBL/GenBank/DDBJ whole genome shotgun (WGS) entry which is preliminary data.</text>
</comment>
<gene>
    <name evidence="2" type="ORF">LV75_000998</name>
</gene>
<feature type="domain" description="Phosphoribosyltransferase" evidence="1">
    <location>
        <begin position="20"/>
        <end position="169"/>
    </location>
</feature>
<accession>A0ABT1I7B5</accession>
<keyword evidence="3" id="KW-1185">Reference proteome</keyword>